<protein>
    <submittedName>
        <fullName evidence="2">Uncharacterized protein</fullName>
    </submittedName>
</protein>
<organism evidence="2 3">
    <name type="scientific">Leishmania orientalis</name>
    <dbReference type="NCBI Taxonomy" id="2249476"/>
    <lineage>
        <taxon>Eukaryota</taxon>
        <taxon>Discoba</taxon>
        <taxon>Euglenozoa</taxon>
        <taxon>Kinetoplastea</taxon>
        <taxon>Metakinetoplastina</taxon>
        <taxon>Trypanosomatida</taxon>
        <taxon>Trypanosomatidae</taxon>
        <taxon>Leishmaniinae</taxon>
        <taxon>Leishmania</taxon>
    </lineage>
</organism>
<feature type="region of interest" description="Disordered" evidence="1">
    <location>
        <begin position="800"/>
        <end position="819"/>
    </location>
</feature>
<evidence type="ECO:0000256" key="1">
    <source>
        <dbReference type="SAM" id="MobiDB-lite"/>
    </source>
</evidence>
<dbReference type="GeneID" id="92359776"/>
<dbReference type="KEGG" id="loi:92359776"/>
<reference evidence="3" key="2">
    <citation type="journal article" date="2021" name="Sci. Data">
        <title>Chromosome-scale genome sequencing, assembly and annotation of six genomes from subfamily Leishmaniinae.</title>
        <authorList>
            <person name="Almutairi H."/>
            <person name="Urbaniak M.D."/>
            <person name="Bates M.D."/>
            <person name="Jariyapan N."/>
            <person name="Kwakye-Nuako G."/>
            <person name="Thomaz Soccol V."/>
            <person name="Al-Salem W.S."/>
            <person name="Dillon R.J."/>
            <person name="Bates P.A."/>
            <person name="Gatherer D."/>
        </authorList>
    </citation>
    <scope>NUCLEOTIDE SEQUENCE [LARGE SCALE GENOMIC DNA]</scope>
</reference>
<dbReference type="EMBL" id="JAFHLR010000028">
    <property type="protein sequence ID" value="KAG5474673.1"/>
    <property type="molecule type" value="Genomic_DNA"/>
</dbReference>
<feature type="compositionally biased region" description="Basic and acidic residues" evidence="1">
    <location>
        <begin position="46"/>
        <end position="65"/>
    </location>
</feature>
<accession>A0A836HDD1</accession>
<feature type="compositionally biased region" description="Polar residues" evidence="1">
    <location>
        <begin position="99"/>
        <end position="109"/>
    </location>
</feature>
<dbReference type="AlphaFoldDB" id="A0A836HDD1"/>
<name>A0A836HDD1_9TRYP</name>
<dbReference type="RefSeq" id="XP_067061779.1">
    <property type="nucleotide sequence ID" value="XM_067205842.1"/>
</dbReference>
<keyword evidence="3" id="KW-1185">Reference proteome</keyword>
<dbReference type="SMR" id="A0A836HDD1"/>
<dbReference type="Proteomes" id="UP000674143">
    <property type="component" value="Unassembled WGS sequence"/>
</dbReference>
<sequence>MRQRGDSTAPALAVTGKGLSEGSTQSRRAAKSPAEAAGYIDGSSAAEEKRAERHKRQPLEKKAAARDMSPGQRGRALGRQMRDVTPVSTRVSSRHSASHQRAPQLPQSSRQTAVEVSLVHNLKKQIACLEAQLRVLKQQKDTMAHVHRRSNADHEGESGRQAPALATACLTSVELPLPHARRIRHPDAAAASVTATEPDGAAIARMRRIPAAYQTERSALLHNVESLTKDVEGLQKLVLHLGRERDLMAAEVVDFRAALREMKVEHEAMAAECAATHRLLETEQALRRAAEENGKQSTALVSPHRNVMTIGDAVSQRNYYKLQAERAAEALALAKARIDTLSKALHGERDAAKTLETQLCGALDRIALMERREDELALYYQELSGRFVTVSATLRHVLDVVPSELLQQQRAPSPECVPCGPSEAAEMTMSELRDMLDVWHREVETEARAAKRQDTAEAITDGAVKVFDDVTATTTPEVSGVFDVPPVEGDEATVTAPRPRMVAALQSKRLSPPLPDVFSGDDAVAQSPVVSPESATDNIGLGITRTLTAAPPFSAWATETPLAHPWPTASTSIEGAGDADPPTCGAEKGHGGFEASATLLKVLYGARDAATTQLPLLPVPVPEPVMTLDSALIDDLVPSTQDAQDARDNGAGGSVPAKPDGSNSLREPDSVSVLPPSTTPVTVDAPVLEPATLHDSVQVYAAARPLAEKGGGTEHVAFGLVESLTSKQTAELTENAVAVHTVEGIVVDGAGAPLSCGDMLRVSPVTEAPSGATRLPKTPTTLHAIPTVQVGNNGGPVVVLSSVPPRSDGEEAPASHLPPPLCFAATPTPASSPALRPALDAAHQSDARPVELQSAEAGAPPPAENDEVSATDAKVKTSAEAEFIATDEAVPALEVASSPVPPPPAVAVPPPPPPSLVSVPHPPAIPAALAALVPPSLDEQLIELNARIDAQEAALVEMVRKHRGL</sequence>
<feature type="region of interest" description="Disordered" evidence="1">
    <location>
        <begin position="641"/>
        <end position="678"/>
    </location>
</feature>
<proteinExistence type="predicted"/>
<evidence type="ECO:0000313" key="2">
    <source>
        <dbReference type="EMBL" id="KAG5474673.1"/>
    </source>
</evidence>
<evidence type="ECO:0000313" key="3">
    <source>
        <dbReference type="Proteomes" id="UP000674143"/>
    </source>
</evidence>
<comment type="caution">
    <text evidence="2">The sequence shown here is derived from an EMBL/GenBank/DDBJ whole genome shotgun (WGS) entry which is preliminary data.</text>
</comment>
<reference evidence="3" key="1">
    <citation type="journal article" date="2021" name="Microbiol. Resour. Announc.">
        <title>LGAAP: Leishmaniinae Genome Assembly and Annotation Pipeline.</title>
        <authorList>
            <person name="Almutairi H."/>
            <person name="Urbaniak M.D."/>
            <person name="Bates M.D."/>
            <person name="Jariyapan N."/>
            <person name="Kwakye-Nuako G."/>
            <person name="Thomaz-Soccol V."/>
            <person name="Al-Salem W.S."/>
            <person name="Dillon R.J."/>
            <person name="Bates P.A."/>
            <person name="Gatherer D."/>
        </authorList>
    </citation>
    <scope>NUCLEOTIDE SEQUENCE [LARGE SCALE GENOMIC DNA]</scope>
</reference>
<gene>
    <name evidence="2" type="ORF">LSCM4_03847</name>
</gene>
<feature type="region of interest" description="Disordered" evidence="1">
    <location>
        <begin position="1"/>
        <end position="109"/>
    </location>
</feature>
<feature type="region of interest" description="Disordered" evidence="1">
    <location>
        <begin position="840"/>
        <end position="873"/>
    </location>
</feature>